<comment type="caution">
    <text evidence="2">The sequence shown here is derived from an EMBL/GenBank/DDBJ whole genome shotgun (WGS) entry which is preliminary data.</text>
</comment>
<dbReference type="Gene3D" id="3.30.300.180">
    <property type="match status" value="1"/>
</dbReference>
<name>A0A3M5RW50_9PSED</name>
<organism evidence="2 3">
    <name type="scientific">Pseudomonas syringae pv. coriandricola</name>
    <dbReference type="NCBI Taxonomy" id="264453"/>
    <lineage>
        <taxon>Bacteria</taxon>
        <taxon>Pseudomonadati</taxon>
        <taxon>Pseudomonadota</taxon>
        <taxon>Gammaproteobacteria</taxon>
        <taxon>Pseudomonadales</taxon>
        <taxon>Pseudomonadaceae</taxon>
        <taxon>Pseudomonas</taxon>
    </lineage>
</organism>
<sequence length="78" mass="9198">MFLPHRLSTQGISVSVELWQQCVELLRDELPAQQFNTWIRPLQVEAEGDELRVYAPNRFVLDWVNEKYLGRLLELLGE</sequence>
<evidence type="ECO:0000313" key="2">
    <source>
        <dbReference type="EMBL" id="RMU12734.1"/>
    </source>
</evidence>
<dbReference type="Proteomes" id="UP000274212">
    <property type="component" value="Unassembled WGS sequence"/>
</dbReference>
<dbReference type="InterPro" id="IPR038454">
    <property type="entry name" value="DnaA_N_sf"/>
</dbReference>
<protein>
    <submittedName>
        <fullName evidence="2">Chromosomal replication initiator protein DnaA</fullName>
    </submittedName>
</protein>
<proteinExistence type="predicted"/>
<reference evidence="2 3" key="1">
    <citation type="submission" date="2018-08" db="EMBL/GenBank/DDBJ databases">
        <title>Recombination of ecologically and evolutionarily significant loci maintains genetic cohesion in the Pseudomonas syringae species complex.</title>
        <authorList>
            <person name="Dillon M."/>
            <person name="Thakur S."/>
            <person name="Almeida R.N.D."/>
            <person name="Weir B.S."/>
            <person name="Guttman D.S."/>
        </authorList>
    </citation>
    <scope>NUCLEOTIDE SEQUENCE [LARGE SCALE GENOMIC DNA]</scope>
    <source>
        <strain evidence="2 3">ICMP 9829</strain>
    </source>
</reference>
<evidence type="ECO:0000259" key="1">
    <source>
        <dbReference type="Pfam" id="PF11638"/>
    </source>
</evidence>
<gene>
    <name evidence="2" type="ORF">ALP36_05674</name>
</gene>
<dbReference type="EMBL" id="RBTT01000011">
    <property type="protein sequence ID" value="RMU12734.1"/>
    <property type="molecule type" value="Genomic_DNA"/>
</dbReference>
<dbReference type="AlphaFoldDB" id="A0A3M5RW50"/>
<dbReference type="Pfam" id="PF11638">
    <property type="entry name" value="DnaA_N"/>
    <property type="match status" value="1"/>
</dbReference>
<feature type="domain" description="DnaA N-terminal" evidence="1">
    <location>
        <begin position="17"/>
        <end position="76"/>
    </location>
</feature>
<dbReference type="InterPro" id="IPR024633">
    <property type="entry name" value="DnaA_N_dom"/>
</dbReference>
<evidence type="ECO:0000313" key="3">
    <source>
        <dbReference type="Proteomes" id="UP000274212"/>
    </source>
</evidence>
<accession>A0A3M5RW50</accession>
<feature type="non-terminal residue" evidence="2">
    <location>
        <position position="78"/>
    </location>
</feature>